<dbReference type="OrthoDB" id="9784811at2"/>
<dbReference type="GO" id="GO:0005975">
    <property type="term" value="P:carbohydrate metabolic process"/>
    <property type="evidence" value="ECO:0007669"/>
    <property type="project" value="InterPro"/>
</dbReference>
<dbReference type="InterPro" id="IPR006837">
    <property type="entry name" value="Divergent_DAC"/>
</dbReference>
<dbReference type="RefSeq" id="WP_017840975.1">
    <property type="nucleotide sequence ID" value="NZ_CP035467.1"/>
</dbReference>
<dbReference type="Pfam" id="PF04748">
    <property type="entry name" value="Polysacc_deac_2"/>
    <property type="match status" value="1"/>
</dbReference>
<dbReference type="KEGG" id="mbur:EQU24_02690"/>
<dbReference type="InterPro" id="IPR011330">
    <property type="entry name" value="Glyco_hydro/deAcase_b/a-brl"/>
</dbReference>
<gene>
    <name evidence="1" type="ORF">EQU24_02690</name>
</gene>
<evidence type="ECO:0000313" key="2">
    <source>
        <dbReference type="Proteomes" id="UP000305881"/>
    </source>
</evidence>
<dbReference type="Proteomes" id="UP000305881">
    <property type="component" value="Chromosome"/>
</dbReference>
<protein>
    <submittedName>
        <fullName evidence="1">Divergent polysaccharide deacetylase family protein</fullName>
    </submittedName>
</protein>
<reference evidence="2" key="1">
    <citation type="journal article" date="2019" name="J. Bacteriol.">
        <title>A Mutagenic Screen Identifies a TonB-Dependent Receptor Required for the Lanthanide Metal Switch in the Type I Methanotroph 'Methylotuvimicrobium buryatense' 5GB1C.</title>
        <authorList>
            <person name="Groom J.D."/>
            <person name="Ford S.M."/>
            <person name="Pesesky M.W."/>
            <person name="Lidstrom M.E."/>
        </authorList>
    </citation>
    <scope>NUCLEOTIDE SEQUENCE [LARGE SCALE GENOMIC DNA]</scope>
    <source>
        <strain evidence="2">5GB1C</strain>
    </source>
</reference>
<dbReference type="EMBL" id="CP035467">
    <property type="protein sequence ID" value="QCW81283.1"/>
    <property type="molecule type" value="Genomic_DNA"/>
</dbReference>
<dbReference type="STRING" id="675511.GCA_000341735_02466"/>
<keyword evidence="2" id="KW-1185">Reference proteome</keyword>
<accession>A0A4P9ULM9</accession>
<dbReference type="CDD" id="cd10936">
    <property type="entry name" value="CE4_DAC2"/>
    <property type="match status" value="1"/>
</dbReference>
<organism evidence="1 2">
    <name type="scientific">Methylotuvimicrobium buryatense</name>
    <name type="common">Methylomicrobium buryatense</name>
    <dbReference type="NCBI Taxonomy" id="95641"/>
    <lineage>
        <taxon>Bacteria</taxon>
        <taxon>Pseudomonadati</taxon>
        <taxon>Pseudomonadota</taxon>
        <taxon>Gammaproteobacteria</taxon>
        <taxon>Methylococcales</taxon>
        <taxon>Methylococcaceae</taxon>
        <taxon>Methylotuvimicrobium</taxon>
    </lineage>
</organism>
<dbReference type="PANTHER" id="PTHR30105:SF2">
    <property type="entry name" value="DIVERGENT POLYSACCHARIDE DEACETYLASE SUPERFAMILY"/>
    <property type="match status" value="1"/>
</dbReference>
<name>A0A4P9ULM9_METBY</name>
<dbReference type="Gene3D" id="3.20.20.370">
    <property type="entry name" value="Glycoside hydrolase/deacetylase"/>
    <property type="match status" value="1"/>
</dbReference>
<evidence type="ECO:0000313" key="1">
    <source>
        <dbReference type="EMBL" id="QCW81283.1"/>
    </source>
</evidence>
<sequence>MRPRHFIGLLIFGMSGFFIVWHPAAAELNERSRIAIIIDDMGNSLEIGAAAIELPGNITYSFLPFALHSKRLALMASRHGKEIMLHAPMQALSEKPVGAGGLTVSLDRNEVVFRFSAQLAAVPGISGVNNHMGSALTRDSVTMGWLMEVLASKPDALYFVDSVTTDQSVAKKVADAHRVPALSRDVFLDHVNSEAKIREQFELLISIAKRRGYAVAIGHPRVNTLKILREKLSDLERIGVELVPVSVLLPQYPIPRTFPVKQRKLPVQIAEQKTIEPLKTRQQKSIRIRSIPLKPSVQTVSEKLRVREFDLF</sequence>
<proteinExistence type="predicted"/>
<dbReference type="PANTHER" id="PTHR30105">
    <property type="entry name" value="UNCHARACTERIZED YIBQ-RELATED"/>
    <property type="match status" value="1"/>
</dbReference>
<dbReference type="SUPFAM" id="SSF88713">
    <property type="entry name" value="Glycoside hydrolase/deacetylase"/>
    <property type="match status" value="1"/>
</dbReference>
<dbReference type="AlphaFoldDB" id="A0A4P9ULM9"/>